<dbReference type="AlphaFoldDB" id="I4YZE9"/>
<keyword evidence="1" id="KW-0472">Membrane</keyword>
<dbReference type="STRING" id="864069.MicloDRAFT_00018130"/>
<feature type="transmembrane region" description="Helical" evidence="1">
    <location>
        <begin position="75"/>
        <end position="94"/>
    </location>
</feature>
<name>I4YZE9_9HYPH</name>
<dbReference type="OrthoDB" id="9812409at2"/>
<dbReference type="PATRIC" id="fig|864069.3.peg.1999"/>
<gene>
    <name evidence="2" type="ORF">MicloDRAFT_00018130</name>
</gene>
<dbReference type="Proteomes" id="UP000003947">
    <property type="component" value="Unassembled WGS sequence"/>
</dbReference>
<accession>I4YZE9</accession>
<evidence type="ECO:0000256" key="1">
    <source>
        <dbReference type="SAM" id="Phobius"/>
    </source>
</evidence>
<keyword evidence="1" id="KW-1133">Transmembrane helix</keyword>
<feature type="transmembrane region" description="Helical" evidence="1">
    <location>
        <begin position="44"/>
        <end position="63"/>
    </location>
</feature>
<proteinExistence type="predicted"/>
<feature type="transmembrane region" description="Helical" evidence="1">
    <location>
        <begin position="134"/>
        <end position="153"/>
    </location>
</feature>
<keyword evidence="1" id="KW-0812">Transmembrane</keyword>
<sequence precursor="true">MVVYVLALLIGVIAGLRAMTAPAAVSWAAFLGLIDLEGTWLAFLGYRFTPWIMTVLAIGELIGDQLPTTPSRKTPLPFAARIIIGGLCGGAIAVQGGSFLGGLVAGALGGIIGTLGGAEGRARLAAAFGKDRPAALIEDAIAIVGAVLIVGAVP</sequence>
<dbReference type="HOGENOM" id="CLU_125942_0_0_5"/>
<dbReference type="RefSeq" id="WP_009490806.1">
    <property type="nucleotide sequence ID" value="NZ_CP141048.1"/>
</dbReference>
<reference evidence="2 3" key="1">
    <citation type="submission" date="2012-02" db="EMBL/GenBank/DDBJ databases">
        <title>Improved High-Quality Draft sequence of Microvirga sp. WSM3557.</title>
        <authorList>
            <consortium name="US DOE Joint Genome Institute"/>
            <person name="Lucas S."/>
            <person name="Han J."/>
            <person name="Lapidus A."/>
            <person name="Cheng J.-F."/>
            <person name="Goodwin L."/>
            <person name="Pitluck S."/>
            <person name="Peters L."/>
            <person name="Zhang X."/>
            <person name="Detter J.C."/>
            <person name="Han C."/>
            <person name="Tapia R."/>
            <person name="Land M."/>
            <person name="Hauser L."/>
            <person name="Kyrpides N."/>
            <person name="Ivanova N."/>
            <person name="Pagani I."/>
            <person name="Brau L."/>
            <person name="Yates R."/>
            <person name="O'Hara G."/>
            <person name="Rui T."/>
            <person name="Howieson J."/>
            <person name="Reeve W."/>
            <person name="Woyke T."/>
        </authorList>
    </citation>
    <scope>NUCLEOTIDE SEQUENCE [LARGE SCALE GENOMIC DNA]</scope>
    <source>
        <strain evidence="2 3">WSM3557</strain>
    </source>
</reference>
<organism evidence="2 3">
    <name type="scientific">Microvirga lotononidis</name>
    <dbReference type="NCBI Taxonomy" id="864069"/>
    <lineage>
        <taxon>Bacteria</taxon>
        <taxon>Pseudomonadati</taxon>
        <taxon>Pseudomonadota</taxon>
        <taxon>Alphaproteobacteria</taxon>
        <taxon>Hyphomicrobiales</taxon>
        <taxon>Methylobacteriaceae</taxon>
        <taxon>Microvirga</taxon>
    </lineage>
</organism>
<protein>
    <submittedName>
        <fullName evidence="2">Putative membrane protein</fullName>
    </submittedName>
</protein>
<evidence type="ECO:0000313" key="3">
    <source>
        <dbReference type="Proteomes" id="UP000003947"/>
    </source>
</evidence>
<dbReference type="eggNOG" id="COG3918">
    <property type="taxonomic scope" value="Bacteria"/>
</dbReference>
<keyword evidence="3" id="KW-1185">Reference proteome</keyword>
<evidence type="ECO:0000313" key="2">
    <source>
        <dbReference type="EMBL" id="EIM29341.1"/>
    </source>
</evidence>
<dbReference type="EMBL" id="JH660641">
    <property type="protein sequence ID" value="EIM29341.1"/>
    <property type="molecule type" value="Genomic_DNA"/>
</dbReference>